<feature type="transmembrane region" description="Helical" evidence="6">
    <location>
        <begin position="12"/>
        <end position="35"/>
    </location>
</feature>
<dbReference type="PROSITE" id="PS50850">
    <property type="entry name" value="MFS"/>
    <property type="match status" value="1"/>
</dbReference>
<feature type="transmembrane region" description="Helical" evidence="6">
    <location>
        <begin position="184"/>
        <end position="204"/>
    </location>
</feature>
<dbReference type="AlphaFoldDB" id="A0A0X8XAI2"/>
<dbReference type="EMBL" id="AP017372">
    <property type="protein sequence ID" value="BAU58430.1"/>
    <property type="molecule type" value="Genomic_DNA"/>
</dbReference>
<protein>
    <submittedName>
        <fullName evidence="8">Major facilitator superfamily MFS_1</fullName>
    </submittedName>
</protein>
<feature type="transmembrane region" description="Helical" evidence="6">
    <location>
        <begin position="55"/>
        <end position="76"/>
    </location>
</feature>
<dbReference type="PANTHER" id="PTHR23519:SF1">
    <property type="entry name" value="AUTOPHAGY-RELATED PROTEIN 22"/>
    <property type="match status" value="1"/>
</dbReference>
<name>A0A0X8XAI2_HALHR</name>
<proteinExistence type="predicted"/>
<dbReference type="GO" id="GO:0012505">
    <property type="term" value="C:endomembrane system"/>
    <property type="evidence" value="ECO:0007669"/>
    <property type="project" value="UniProtKB-SubCell"/>
</dbReference>
<dbReference type="Gene3D" id="1.20.1250.20">
    <property type="entry name" value="MFS general substrate transporter like domains"/>
    <property type="match status" value="2"/>
</dbReference>
<evidence type="ECO:0000256" key="6">
    <source>
        <dbReference type="SAM" id="Phobius"/>
    </source>
</evidence>
<keyword evidence="3 6" id="KW-0812">Transmembrane</keyword>
<dbReference type="InterPro" id="IPR020846">
    <property type="entry name" value="MFS_dom"/>
</dbReference>
<reference evidence="8" key="1">
    <citation type="submission" date="2016-02" db="EMBL/GenBank/DDBJ databases">
        <title>Halorhodospira halochloris DSM-1059 complete genome, version 2.</title>
        <authorList>
            <person name="Tsukatani Y."/>
        </authorList>
    </citation>
    <scope>NUCLEOTIDE SEQUENCE</scope>
    <source>
        <strain evidence="8">DSM 1059</strain>
    </source>
</reference>
<evidence type="ECO:0000313" key="8">
    <source>
        <dbReference type="EMBL" id="BAU58430.1"/>
    </source>
</evidence>
<dbReference type="KEGG" id="hhk:HH1059_17180"/>
<dbReference type="PANTHER" id="PTHR23519">
    <property type="entry name" value="AUTOPHAGY-RELATED PROTEIN 22"/>
    <property type="match status" value="1"/>
</dbReference>
<keyword evidence="5 6" id="KW-0472">Membrane</keyword>
<evidence type="ECO:0000259" key="7">
    <source>
        <dbReference type="PROSITE" id="PS50850"/>
    </source>
</evidence>
<dbReference type="InterPro" id="IPR036259">
    <property type="entry name" value="MFS_trans_sf"/>
</dbReference>
<dbReference type="GO" id="GO:0022857">
    <property type="term" value="F:transmembrane transporter activity"/>
    <property type="evidence" value="ECO:0007669"/>
    <property type="project" value="InterPro"/>
</dbReference>
<feature type="transmembrane region" description="Helical" evidence="6">
    <location>
        <begin position="379"/>
        <end position="401"/>
    </location>
</feature>
<dbReference type="InterPro" id="IPR024671">
    <property type="entry name" value="Atg22-like"/>
</dbReference>
<evidence type="ECO:0000256" key="4">
    <source>
        <dbReference type="ARBA" id="ARBA00022989"/>
    </source>
</evidence>
<dbReference type="Pfam" id="PF11700">
    <property type="entry name" value="ATG22"/>
    <property type="match status" value="1"/>
</dbReference>
<evidence type="ECO:0000256" key="1">
    <source>
        <dbReference type="ARBA" id="ARBA00004127"/>
    </source>
</evidence>
<comment type="subcellular location">
    <subcellularLocation>
        <location evidence="1">Endomembrane system</location>
        <topology evidence="1">Multi-pass membrane protein</topology>
    </subcellularLocation>
</comment>
<feature type="transmembrane region" description="Helical" evidence="6">
    <location>
        <begin position="112"/>
        <end position="136"/>
    </location>
</feature>
<feature type="transmembrane region" description="Helical" evidence="6">
    <location>
        <begin position="88"/>
        <end position="106"/>
    </location>
</feature>
<dbReference type="Proteomes" id="UP000218890">
    <property type="component" value="Chromosome"/>
</dbReference>
<evidence type="ECO:0000256" key="3">
    <source>
        <dbReference type="ARBA" id="ARBA00022692"/>
    </source>
</evidence>
<keyword evidence="4 6" id="KW-1133">Transmembrane helix</keyword>
<feature type="transmembrane region" description="Helical" evidence="6">
    <location>
        <begin position="275"/>
        <end position="297"/>
    </location>
</feature>
<organism evidence="8 9">
    <name type="scientific">Halorhodospira halochloris</name>
    <name type="common">Ectothiorhodospira halochloris</name>
    <dbReference type="NCBI Taxonomy" id="1052"/>
    <lineage>
        <taxon>Bacteria</taxon>
        <taxon>Pseudomonadati</taxon>
        <taxon>Pseudomonadota</taxon>
        <taxon>Gammaproteobacteria</taxon>
        <taxon>Chromatiales</taxon>
        <taxon>Ectothiorhodospiraceae</taxon>
        <taxon>Halorhodospira</taxon>
    </lineage>
</organism>
<evidence type="ECO:0000313" key="9">
    <source>
        <dbReference type="Proteomes" id="UP000218890"/>
    </source>
</evidence>
<keyword evidence="9" id="KW-1185">Reference proteome</keyword>
<dbReference type="InterPro" id="IPR050495">
    <property type="entry name" value="ATG22/LtaA_families"/>
</dbReference>
<evidence type="ECO:0000256" key="5">
    <source>
        <dbReference type="ARBA" id="ARBA00023136"/>
    </source>
</evidence>
<feature type="transmembrane region" description="Helical" evidence="6">
    <location>
        <begin position="309"/>
        <end position="331"/>
    </location>
</feature>
<feature type="transmembrane region" description="Helical" evidence="6">
    <location>
        <begin position="343"/>
        <end position="367"/>
    </location>
</feature>
<sequence>MWATSKASRREVFGWAMFDFANQAYTLLIITVIYGDLFTTVIVGDMGDDYRLANLLWSSALAISYLAVVASAPVCGAVMDYAAAKKRFLFISYVTTVAATAALYLVEPGYIIIGFVLIAISNYAYSMGEAFIAGFLPDIADSREMGRVSGMGWSLGYIGGLCATLFTVLVLGEVSEENFERIRWVGPFAAAFFLLCAIPTFLWLRERGSPRPLPAGQGYVGLGFSRVRQTLSSLGQLSEMAVFMVSLLLAMSGLVIVISYAFIYGSQVIGWDDHVRMIMFITTQISAALGAIVFGLIQDNVGAKRTYMFTLLIWIVAIIFIWGTPGITAWLNNLLGVDWQAQYVFLVAGCCAGLALGSCQSAGRTLVGIFAPDGRAAEFFGFWGLATKLAGAFGLIAVGAFQALFGLQGAILICAVLFAAAFLVGLRVDEKRGREQRHTLVE</sequence>
<feature type="domain" description="Major facilitator superfamily (MFS) profile" evidence="7">
    <location>
        <begin position="238"/>
        <end position="442"/>
    </location>
</feature>
<dbReference type="SUPFAM" id="SSF103473">
    <property type="entry name" value="MFS general substrate transporter"/>
    <property type="match status" value="1"/>
</dbReference>
<accession>A0A0X8XAI2</accession>
<feature type="transmembrane region" description="Helical" evidence="6">
    <location>
        <begin position="148"/>
        <end position="172"/>
    </location>
</feature>
<keyword evidence="2" id="KW-0813">Transport</keyword>
<gene>
    <name evidence="8" type="ORF">HH1059_17180</name>
</gene>
<evidence type="ECO:0000256" key="2">
    <source>
        <dbReference type="ARBA" id="ARBA00022448"/>
    </source>
</evidence>
<feature type="transmembrane region" description="Helical" evidence="6">
    <location>
        <begin position="407"/>
        <end position="428"/>
    </location>
</feature>
<feature type="transmembrane region" description="Helical" evidence="6">
    <location>
        <begin position="241"/>
        <end position="263"/>
    </location>
</feature>